<name>A0A081NWY6_9BACL</name>
<gene>
    <name evidence="1" type="ORF">ET33_20425</name>
</gene>
<dbReference type="RefSeq" id="WP_010497092.1">
    <property type="nucleotide sequence ID" value="NZ_JNVM01000030.1"/>
</dbReference>
<evidence type="ECO:0000313" key="2">
    <source>
        <dbReference type="Proteomes" id="UP000028123"/>
    </source>
</evidence>
<protein>
    <submittedName>
        <fullName evidence="1">Uncharacterized protein</fullName>
    </submittedName>
</protein>
<dbReference type="OrthoDB" id="2941641at2"/>
<proteinExistence type="predicted"/>
<keyword evidence="2" id="KW-1185">Reference proteome</keyword>
<organism evidence="1 2">
    <name type="scientific">Paenibacillus tyrfis</name>
    <dbReference type="NCBI Taxonomy" id="1501230"/>
    <lineage>
        <taxon>Bacteria</taxon>
        <taxon>Bacillati</taxon>
        <taxon>Bacillota</taxon>
        <taxon>Bacilli</taxon>
        <taxon>Bacillales</taxon>
        <taxon>Paenibacillaceae</taxon>
        <taxon>Paenibacillus</taxon>
    </lineage>
</organism>
<sequence length="94" mass="11668">MLYYEYDRELLTIEEQSNGQDVEFRMKLHRPDAGVEKAVKRIRDYFDDNDVITDVLFYAHEDAEYQWIVRHDFYEDFVISLFRHRLVQRMAWEQ</sequence>
<dbReference type="Proteomes" id="UP000028123">
    <property type="component" value="Unassembled WGS sequence"/>
</dbReference>
<evidence type="ECO:0000313" key="1">
    <source>
        <dbReference type="EMBL" id="KEQ22959.1"/>
    </source>
</evidence>
<comment type="caution">
    <text evidence="1">The sequence shown here is derived from an EMBL/GenBank/DDBJ whole genome shotgun (WGS) entry which is preliminary data.</text>
</comment>
<dbReference type="AlphaFoldDB" id="A0A081NWY6"/>
<dbReference type="EMBL" id="JNVM01000030">
    <property type="protein sequence ID" value="KEQ22959.1"/>
    <property type="molecule type" value="Genomic_DNA"/>
</dbReference>
<dbReference type="eggNOG" id="ENOG50331TV">
    <property type="taxonomic scope" value="Bacteria"/>
</dbReference>
<reference evidence="1 2" key="1">
    <citation type="submission" date="2014-06" db="EMBL/GenBank/DDBJ databases">
        <title>Draft genome sequence of Paenibacillus sp. MSt1.</title>
        <authorList>
            <person name="Aw Y.K."/>
            <person name="Ong K.S."/>
            <person name="Gan H.M."/>
            <person name="Lee S.M."/>
        </authorList>
    </citation>
    <scope>NUCLEOTIDE SEQUENCE [LARGE SCALE GENOMIC DNA]</scope>
    <source>
        <strain evidence="1 2">MSt1</strain>
    </source>
</reference>
<accession>A0A081NWY6</accession>